<protein>
    <submittedName>
        <fullName evidence="8">GlsB/YeaQ/YmgE family stress response membrane protein</fullName>
    </submittedName>
</protein>
<gene>
    <name evidence="8" type="ORF">ACFPFW_12465</name>
</gene>
<reference evidence="9" key="1">
    <citation type="journal article" date="2019" name="Int. J. Syst. Evol. Microbiol.">
        <title>The Global Catalogue of Microorganisms (GCM) 10K type strain sequencing project: providing services to taxonomists for standard genome sequencing and annotation.</title>
        <authorList>
            <consortium name="The Broad Institute Genomics Platform"/>
            <consortium name="The Broad Institute Genome Sequencing Center for Infectious Disease"/>
            <person name="Wu L."/>
            <person name="Ma J."/>
        </authorList>
    </citation>
    <scope>NUCLEOTIDE SEQUENCE [LARGE SCALE GENOMIC DNA]</scope>
    <source>
        <strain evidence="9">CGMCC 1.16444</strain>
    </source>
</reference>
<evidence type="ECO:0000256" key="5">
    <source>
        <dbReference type="ARBA" id="ARBA00022989"/>
    </source>
</evidence>
<comment type="similarity">
    <text evidence="2">Belongs to the UPF0410 family.</text>
</comment>
<evidence type="ECO:0000256" key="1">
    <source>
        <dbReference type="ARBA" id="ARBA00004651"/>
    </source>
</evidence>
<comment type="subcellular location">
    <subcellularLocation>
        <location evidence="1">Cell membrane</location>
        <topology evidence="1">Multi-pass membrane protein</topology>
    </subcellularLocation>
</comment>
<organism evidence="8 9">
    <name type="scientific">Flaviflagellibacter deserti</name>
    <dbReference type="NCBI Taxonomy" id="2267266"/>
    <lineage>
        <taxon>Bacteria</taxon>
        <taxon>Pseudomonadati</taxon>
        <taxon>Pseudomonadota</taxon>
        <taxon>Alphaproteobacteria</taxon>
        <taxon>Hyphomicrobiales</taxon>
        <taxon>Flaviflagellibacter</taxon>
    </lineage>
</organism>
<feature type="transmembrane region" description="Helical" evidence="7">
    <location>
        <begin position="58"/>
        <end position="80"/>
    </location>
</feature>
<name>A0ABV9Z4Q9_9HYPH</name>
<keyword evidence="4 7" id="KW-0812">Transmembrane</keyword>
<evidence type="ECO:0000256" key="3">
    <source>
        <dbReference type="ARBA" id="ARBA00022475"/>
    </source>
</evidence>
<keyword evidence="5 7" id="KW-1133">Transmembrane helix</keyword>
<dbReference type="Pfam" id="PF04226">
    <property type="entry name" value="Transgly_assoc"/>
    <property type="match status" value="1"/>
</dbReference>
<keyword evidence="3" id="KW-1003">Cell membrane</keyword>
<feature type="transmembrane region" description="Helical" evidence="7">
    <location>
        <begin position="6"/>
        <end position="23"/>
    </location>
</feature>
<accession>A0ABV9Z4Q9</accession>
<evidence type="ECO:0000256" key="7">
    <source>
        <dbReference type="SAM" id="Phobius"/>
    </source>
</evidence>
<evidence type="ECO:0000256" key="2">
    <source>
        <dbReference type="ARBA" id="ARBA00011006"/>
    </source>
</evidence>
<dbReference type="Proteomes" id="UP001595796">
    <property type="component" value="Unassembled WGS sequence"/>
</dbReference>
<evidence type="ECO:0000256" key="6">
    <source>
        <dbReference type="ARBA" id="ARBA00023136"/>
    </source>
</evidence>
<comment type="caution">
    <text evidence="8">The sequence shown here is derived from an EMBL/GenBank/DDBJ whole genome shotgun (WGS) entry which is preliminary data.</text>
</comment>
<keyword evidence="6 7" id="KW-0472">Membrane</keyword>
<evidence type="ECO:0000313" key="9">
    <source>
        <dbReference type="Proteomes" id="UP001595796"/>
    </source>
</evidence>
<proteinExistence type="inferred from homology"/>
<dbReference type="EMBL" id="JBHSJF010000006">
    <property type="protein sequence ID" value="MFC5068823.1"/>
    <property type="molecule type" value="Genomic_DNA"/>
</dbReference>
<dbReference type="InterPro" id="IPR007341">
    <property type="entry name" value="Transgly_assoc"/>
</dbReference>
<evidence type="ECO:0000256" key="4">
    <source>
        <dbReference type="ARBA" id="ARBA00022692"/>
    </source>
</evidence>
<dbReference type="PANTHER" id="PTHR33884">
    <property type="entry name" value="UPF0410 PROTEIN YMGE"/>
    <property type="match status" value="1"/>
</dbReference>
<dbReference type="RefSeq" id="WP_114955997.1">
    <property type="nucleotide sequence ID" value="NZ_JBHSJF010000006.1"/>
</dbReference>
<keyword evidence="9" id="KW-1185">Reference proteome</keyword>
<sequence>MEGVGWISTIVIGILAGWIAEKVTGSNIGLIMNLIVGLIGAVIGRFLAVSVFNLEYSGWWASLAVSTVGAIVLLFIVGVLRGRRAV</sequence>
<feature type="transmembrane region" description="Helical" evidence="7">
    <location>
        <begin position="30"/>
        <end position="52"/>
    </location>
</feature>
<evidence type="ECO:0000313" key="8">
    <source>
        <dbReference type="EMBL" id="MFC5068823.1"/>
    </source>
</evidence>
<dbReference type="PANTHER" id="PTHR33884:SF3">
    <property type="entry name" value="UPF0410 PROTEIN YMGE"/>
    <property type="match status" value="1"/>
</dbReference>